<dbReference type="AlphaFoldDB" id="A0A2S0HUW2"/>
<evidence type="ECO:0000256" key="1">
    <source>
        <dbReference type="ARBA" id="ARBA00022729"/>
    </source>
</evidence>
<dbReference type="SUPFAM" id="SSF63829">
    <property type="entry name" value="Calcium-dependent phosphotriesterase"/>
    <property type="match status" value="1"/>
</dbReference>
<accession>A0A2S0HUW2</accession>
<dbReference type="InterPro" id="IPR026444">
    <property type="entry name" value="Secre_tail"/>
</dbReference>
<keyword evidence="5" id="KW-1185">Reference proteome</keyword>
<dbReference type="EMBL" id="CP027062">
    <property type="protein sequence ID" value="AVI50467.1"/>
    <property type="molecule type" value="Genomic_DNA"/>
</dbReference>
<keyword evidence="1 2" id="KW-0732">Signal</keyword>
<evidence type="ECO:0000256" key="2">
    <source>
        <dbReference type="SAM" id="SignalP"/>
    </source>
</evidence>
<evidence type="ECO:0000313" key="4">
    <source>
        <dbReference type="EMBL" id="AVI50467.1"/>
    </source>
</evidence>
<dbReference type="OrthoDB" id="9807410at2"/>
<proteinExistence type="predicted"/>
<feature type="chain" id="PRO_5015459619" description="PorZ N-terminal beta-propeller domain-containing protein" evidence="2">
    <location>
        <begin position="18"/>
        <end position="759"/>
    </location>
</feature>
<dbReference type="Proteomes" id="UP000238442">
    <property type="component" value="Chromosome"/>
</dbReference>
<dbReference type="KEGG" id="aue:C5O00_04515"/>
<dbReference type="NCBIfam" id="TIGR04183">
    <property type="entry name" value="Por_Secre_tail"/>
    <property type="match status" value="1"/>
</dbReference>
<dbReference type="SUPFAM" id="SSF69322">
    <property type="entry name" value="Tricorn protease domain 2"/>
    <property type="match status" value="1"/>
</dbReference>
<dbReference type="InterPro" id="IPR011110">
    <property type="entry name" value="Reg_prop"/>
</dbReference>
<sequence length="759" mass="83345">MKLLITALFFLSCAVTAQNFENEWTGYFSYVSVKDITQGNDRVFVGAENAVFSYDLSTLEINTISSVNGLSGEPISSIYYSSNFNLLVIGYENGLMDIVRDGNEDILKVVDILEKPTIPADRKRINHFTEYNGNLYISTGFGISVYDLDRLEFGDSYFIGDLGAQIEITQTTISGEFIFASSREGGIRRALVDNPNLINFQEWTTFNAGVNWIGVQTLGEEVYAMRTDSRLSEYIPGVGFVPVTSFTSEVVDFGVNDNLLTITTVAGIEAYSEGFVLQAMVQNIPGFDVVGQSGYNFNSTFYYGTEEDGLLAIPFGTNQALQILPDGPIDNHPFSLDVAPGELWVAFGDVDVNFNPFPLTNKGISHLKEGSWNNFDFEEALSTNDIVNVAINPNNTGEVYMASYNKGLLRIVDGQPLFRYDNTNTNLNSIDPNGTDVRIYGADFDRDGNLWITQSREDEGLIKVTPSQSFQKIDVTGIIANAGSTGALGELRISREGYVFFTYDQDGLVGYNPATGQFNLISEGIGSGNLPDNNVRAIEFDNQNRLWIGSLMGLRVLFNVGGFFEEGADVDTSPIIILEDGVPQELLFELTVTDIEVDGSNNKWISTATSGVFYLSSNGQETLLRFTKDNSPLPSNNVQDIAVDPFTGVVYFATINGLVAYNGSSTAPRENLEDVYSYPNPVRPGFDGNVTIDGLTARANVKITDIEGNLVYEETSQGGSILWDTTAFGRYKVASGVYLVLITTEDALETKVHKIMVIR</sequence>
<reference evidence="4 5" key="1">
    <citation type="submission" date="2018-02" db="EMBL/GenBank/DDBJ databases">
        <title>Genomic analysis of the strain RR4-38 isolated from a seawater recirculating aquaculture system.</title>
        <authorList>
            <person name="Kim Y.-S."/>
            <person name="Jang Y.H."/>
            <person name="Kim K.-H."/>
        </authorList>
    </citation>
    <scope>NUCLEOTIDE SEQUENCE [LARGE SCALE GENOMIC DNA]</scope>
    <source>
        <strain evidence="4 5">RR4-38</strain>
    </source>
</reference>
<dbReference type="InterPro" id="IPR048954">
    <property type="entry name" value="PorZ_N"/>
</dbReference>
<feature type="domain" description="PorZ N-terminal beta-propeller" evidence="3">
    <location>
        <begin position="43"/>
        <end position="204"/>
    </location>
</feature>
<evidence type="ECO:0000313" key="5">
    <source>
        <dbReference type="Proteomes" id="UP000238442"/>
    </source>
</evidence>
<name>A0A2S0HUW2_9FLAO</name>
<dbReference type="InterPro" id="IPR015943">
    <property type="entry name" value="WD40/YVTN_repeat-like_dom_sf"/>
</dbReference>
<evidence type="ECO:0000259" key="3">
    <source>
        <dbReference type="Pfam" id="PF21544"/>
    </source>
</evidence>
<feature type="signal peptide" evidence="2">
    <location>
        <begin position="1"/>
        <end position="17"/>
    </location>
</feature>
<dbReference type="Gene3D" id="2.130.10.10">
    <property type="entry name" value="YVTN repeat-like/Quinoprotein amine dehydrogenase"/>
    <property type="match status" value="3"/>
</dbReference>
<dbReference type="Pfam" id="PF07494">
    <property type="entry name" value="Reg_prop"/>
    <property type="match status" value="1"/>
</dbReference>
<protein>
    <recommendedName>
        <fullName evidence="3">PorZ N-terminal beta-propeller domain-containing protein</fullName>
    </recommendedName>
</protein>
<gene>
    <name evidence="4" type="ORF">C5O00_04515</name>
</gene>
<dbReference type="RefSeq" id="WP_105215328.1">
    <property type="nucleotide sequence ID" value="NZ_CP027062.1"/>
</dbReference>
<organism evidence="4 5">
    <name type="scientific">Pukyongia salina</name>
    <dbReference type="NCBI Taxonomy" id="2094025"/>
    <lineage>
        <taxon>Bacteria</taxon>
        <taxon>Pseudomonadati</taxon>
        <taxon>Bacteroidota</taxon>
        <taxon>Flavobacteriia</taxon>
        <taxon>Flavobacteriales</taxon>
        <taxon>Flavobacteriaceae</taxon>
        <taxon>Pukyongia</taxon>
    </lineage>
</organism>
<dbReference type="Pfam" id="PF21544">
    <property type="entry name" value="PorZ_N_b_propeller"/>
    <property type="match status" value="1"/>
</dbReference>